<dbReference type="AlphaFoldDB" id="A0A6S6XTJ1"/>
<dbReference type="KEGG" id="doe:DENOEST_0915"/>
<keyword evidence="2" id="KW-1185">Reference proteome</keyword>
<gene>
    <name evidence="1" type="ORF">DENOEST_0915</name>
</gene>
<evidence type="ECO:0008006" key="3">
    <source>
        <dbReference type="Google" id="ProtNLM"/>
    </source>
</evidence>
<dbReference type="CDD" id="cd09731">
    <property type="entry name" value="Cse2_I-E"/>
    <property type="match status" value="1"/>
</dbReference>
<sequence>MVDEQDRGKQPRVFDENTPEGKALLEWWRQLQGYEGMSLAQLEYTGMKPGMAGVRADLRRAETDVEVVFCRGYQQLRVALPKNFRDEYRLPEVARVLAHVKTLPAPNELMTSLPTLMGHRKSEGEETPVVSELRFKRLLRIEDRHELVDLLIRLLPMVARTANPLILARDIWFWNDQTRKRWANDYYQALLG</sequence>
<dbReference type="InterPro" id="IPR038287">
    <property type="entry name" value="Cse2_sf"/>
</dbReference>
<dbReference type="RefSeq" id="WP_170228252.1">
    <property type="nucleotide sequence ID" value="NZ_LR778301.1"/>
</dbReference>
<organism evidence="1 2">
    <name type="scientific">Denitratisoma oestradiolicum</name>
    <dbReference type="NCBI Taxonomy" id="311182"/>
    <lineage>
        <taxon>Bacteria</taxon>
        <taxon>Pseudomonadati</taxon>
        <taxon>Pseudomonadota</taxon>
        <taxon>Betaproteobacteria</taxon>
        <taxon>Nitrosomonadales</taxon>
        <taxon>Sterolibacteriaceae</taxon>
        <taxon>Denitratisoma</taxon>
    </lineage>
</organism>
<protein>
    <recommendedName>
        <fullName evidence="3">Type I-E CRISPR-associated protein Cse2/CasB</fullName>
    </recommendedName>
</protein>
<dbReference type="Pfam" id="PF09485">
    <property type="entry name" value="CRISPR_Cse2"/>
    <property type="match status" value="1"/>
</dbReference>
<evidence type="ECO:0000313" key="1">
    <source>
        <dbReference type="EMBL" id="CAB1368080.1"/>
    </source>
</evidence>
<name>A0A6S6XTJ1_9PROT</name>
<dbReference type="EMBL" id="LR778301">
    <property type="protein sequence ID" value="CAB1368080.1"/>
    <property type="molecule type" value="Genomic_DNA"/>
</dbReference>
<dbReference type="InterPro" id="IPR013382">
    <property type="entry name" value="CRISPR-assoc_prot_Cse2"/>
</dbReference>
<proteinExistence type="predicted"/>
<dbReference type="Gene3D" id="1.10.520.40">
    <property type="entry name" value="CRISPR-associated protein Cse2"/>
    <property type="match status" value="1"/>
</dbReference>
<reference evidence="1 2" key="1">
    <citation type="submission" date="2020-03" db="EMBL/GenBank/DDBJ databases">
        <authorList>
            <consortium name="Genoscope - CEA"/>
            <person name="William W."/>
        </authorList>
    </citation>
    <scope>NUCLEOTIDE SEQUENCE [LARGE SCALE GENOMIC DNA]</scope>
    <source>
        <strain evidence="2">DSM 16959</strain>
    </source>
</reference>
<dbReference type="NCBIfam" id="TIGR02548">
    <property type="entry name" value="casB_cse2"/>
    <property type="match status" value="1"/>
</dbReference>
<evidence type="ECO:0000313" key="2">
    <source>
        <dbReference type="Proteomes" id="UP000515733"/>
    </source>
</evidence>
<accession>A0A6S6XTJ1</accession>
<dbReference type="Proteomes" id="UP000515733">
    <property type="component" value="Chromosome"/>
</dbReference>